<dbReference type="SUPFAM" id="SSF53335">
    <property type="entry name" value="S-adenosyl-L-methionine-dependent methyltransferases"/>
    <property type="match status" value="1"/>
</dbReference>
<dbReference type="CDD" id="cd02440">
    <property type="entry name" value="AdoMet_MTases"/>
    <property type="match status" value="1"/>
</dbReference>
<feature type="domain" description="Methyltransferase" evidence="1">
    <location>
        <begin position="53"/>
        <end position="144"/>
    </location>
</feature>
<name>A0A0P7ZGL3_9EURY</name>
<dbReference type="GO" id="GO:0008168">
    <property type="term" value="F:methyltransferase activity"/>
    <property type="evidence" value="ECO:0007669"/>
    <property type="project" value="UniProtKB-KW"/>
</dbReference>
<dbReference type="AlphaFoldDB" id="A0A0P7ZGL3"/>
<evidence type="ECO:0000313" key="2">
    <source>
        <dbReference type="EMBL" id="KPQ43980.1"/>
    </source>
</evidence>
<proteinExistence type="predicted"/>
<dbReference type="Pfam" id="PF13649">
    <property type="entry name" value="Methyltransf_25"/>
    <property type="match status" value="1"/>
</dbReference>
<dbReference type="InterPro" id="IPR041698">
    <property type="entry name" value="Methyltransf_25"/>
</dbReference>
<reference evidence="2 3" key="1">
    <citation type="submission" date="2015-09" db="EMBL/GenBank/DDBJ databases">
        <title>A metagenomics-based metabolic model of nitrate-dependent anaerobic oxidation of methane by Methanoperedens-like archaea.</title>
        <authorList>
            <person name="Arshad A."/>
            <person name="Speth D.R."/>
            <person name="De Graaf R.M."/>
            <person name="Op Den Camp H.J."/>
            <person name="Jetten M.S."/>
            <person name="Welte C.U."/>
        </authorList>
    </citation>
    <scope>NUCLEOTIDE SEQUENCE [LARGE SCALE GENOMIC DNA]</scope>
</reference>
<comment type="caution">
    <text evidence="2">The sequence shown here is derived from an EMBL/GenBank/DDBJ whole genome shotgun (WGS) entry which is preliminary data.</text>
</comment>
<evidence type="ECO:0000313" key="3">
    <source>
        <dbReference type="Proteomes" id="UP000050360"/>
    </source>
</evidence>
<sequence>MEGTADKEKEYYLLVRKVFRIIAPFYDIGTIPISGLRDKAVNFTNAGMGSKFLDVATGTGKQAFAFAKRGYDVTGIDLSEAMLKVAIKKNKCENAKFALADATNLPFKNRSFDVSCISFALHDMPLTIIEKVLKEMARATKPQGMIIIVDYALPENRIGRFLVYHFVKIYEKEYYSKFIKSDLKALLRKSGIGIKEELPVLLGAGRILKGMRINNDIHKLES</sequence>
<dbReference type="GO" id="GO:0032259">
    <property type="term" value="P:methylation"/>
    <property type="evidence" value="ECO:0007669"/>
    <property type="project" value="UniProtKB-KW"/>
</dbReference>
<evidence type="ECO:0000259" key="1">
    <source>
        <dbReference type="Pfam" id="PF13649"/>
    </source>
</evidence>
<protein>
    <submittedName>
        <fullName evidence="2">Ubiquinone/menaquinone biosynthesis methyltransferase</fullName>
    </submittedName>
</protein>
<dbReference type="PANTHER" id="PTHR43591:SF24">
    <property type="entry name" value="2-METHOXY-6-POLYPRENYL-1,4-BENZOQUINOL METHYLASE, MITOCHONDRIAL"/>
    <property type="match status" value="1"/>
</dbReference>
<keyword evidence="2" id="KW-0808">Transferase</keyword>
<keyword evidence="2" id="KW-0830">Ubiquinone</keyword>
<keyword evidence="2" id="KW-0489">Methyltransferase</keyword>
<dbReference type="EMBL" id="LKCM01000118">
    <property type="protein sequence ID" value="KPQ43980.1"/>
    <property type="molecule type" value="Genomic_DNA"/>
</dbReference>
<accession>A0A0P7ZGL3</accession>
<dbReference type="InterPro" id="IPR029063">
    <property type="entry name" value="SAM-dependent_MTases_sf"/>
</dbReference>
<dbReference type="Proteomes" id="UP000050360">
    <property type="component" value="Unassembled WGS sequence"/>
</dbReference>
<gene>
    <name evidence="2" type="primary">ubiE_1</name>
    <name evidence="2" type="ORF">MPEBLZ_01448</name>
</gene>
<dbReference type="Gene3D" id="3.40.50.150">
    <property type="entry name" value="Vaccinia Virus protein VP39"/>
    <property type="match status" value="1"/>
</dbReference>
<organism evidence="2 3">
    <name type="scientific">Candidatus Methanoperedens nitratireducens</name>
    <dbReference type="NCBI Taxonomy" id="1392998"/>
    <lineage>
        <taxon>Archaea</taxon>
        <taxon>Methanobacteriati</taxon>
        <taxon>Methanobacteriota</taxon>
        <taxon>Stenosarchaea group</taxon>
        <taxon>Methanomicrobia</taxon>
        <taxon>Methanosarcinales</taxon>
        <taxon>ANME-2 cluster</taxon>
        <taxon>Candidatus Methanoperedentaceae</taxon>
        <taxon>Candidatus Methanoperedens</taxon>
    </lineage>
</organism>
<dbReference type="PANTHER" id="PTHR43591">
    <property type="entry name" value="METHYLTRANSFERASE"/>
    <property type="match status" value="1"/>
</dbReference>